<protein>
    <submittedName>
        <fullName evidence="2">Uncharacterized protein</fullName>
    </submittedName>
</protein>
<dbReference type="EMBL" id="QPFP01000128">
    <property type="protein sequence ID" value="TEB20938.1"/>
    <property type="molecule type" value="Genomic_DNA"/>
</dbReference>
<gene>
    <name evidence="2" type="ORF">FA13DRAFT_174096</name>
</gene>
<reference evidence="2 3" key="1">
    <citation type="journal article" date="2019" name="Nat. Ecol. Evol.">
        <title>Megaphylogeny resolves global patterns of mushroom evolution.</title>
        <authorList>
            <person name="Varga T."/>
            <person name="Krizsan K."/>
            <person name="Foldi C."/>
            <person name="Dima B."/>
            <person name="Sanchez-Garcia M."/>
            <person name="Sanchez-Ramirez S."/>
            <person name="Szollosi G.J."/>
            <person name="Szarkandi J.G."/>
            <person name="Papp V."/>
            <person name="Albert L."/>
            <person name="Andreopoulos W."/>
            <person name="Angelini C."/>
            <person name="Antonin V."/>
            <person name="Barry K.W."/>
            <person name="Bougher N.L."/>
            <person name="Buchanan P."/>
            <person name="Buyck B."/>
            <person name="Bense V."/>
            <person name="Catcheside P."/>
            <person name="Chovatia M."/>
            <person name="Cooper J."/>
            <person name="Damon W."/>
            <person name="Desjardin D."/>
            <person name="Finy P."/>
            <person name="Geml J."/>
            <person name="Haridas S."/>
            <person name="Hughes K."/>
            <person name="Justo A."/>
            <person name="Karasinski D."/>
            <person name="Kautmanova I."/>
            <person name="Kiss B."/>
            <person name="Kocsube S."/>
            <person name="Kotiranta H."/>
            <person name="LaButti K.M."/>
            <person name="Lechner B.E."/>
            <person name="Liimatainen K."/>
            <person name="Lipzen A."/>
            <person name="Lukacs Z."/>
            <person name="Mihaltcheva S."/>
            <person name="Morgado L.N."/>
            <person name="Niskanen T."/>
            <person name="Noordeloos M.E."/>
            <person name="Ohm R.A."/>
            <person name="Ortiz-Santana B."/>
            <person name="Ovrebo C."/>
            <person name="Racz N."/>
            <person name="Riley R."/>
            <person name="Savchenko A."/>
            <person name="Shiryaev A."/>
            <person name="Soop K."/>
            <person name="Spirin V."/>
            <person name="Szebenyi C."/>
            <person name="Tomsovsky M."/>
            <person name="Tulloss R.E."/>
            <person name="Uehling J."/>
            <person name="Grigoriev I.V."/>
            <person name="Vagvolgyi C."/>
            <person name="Papp T."/>
            <person name="Martin F.M."/>
            <person name="Miettinen O."/>
            <person name="Hibbett D.S."/>
            <person name="Nagy L.G."/>
        </authorList>
    </citation>
    <scope>NUCLEOTIDE SEQUENCE [LARGE SCALE GENOMIC DNA]</scope>
    <source>
        <strain evidence="2 3">FP101781</strain>
    </source>
</reference>
<dbReference type="Proteomes" id="UP000298030">
    <property type="component" value="Unassembled WGS sequence"/>
</dbReference>
<comment type="caution">
    <text evidence="2">The sequence shown here is derived from an EMBL/GenBank/DDBJ whole genome shotgun (WGS) entry which is preliminary data.</text>
</comment>
<accession>A0A4Y7SGQ7</accession>
<sequence length="257" mass="28470">MGPPSDRRARLSAAMRRKDRLHNCAVQVLSSTLAFGMKCDARRETRNTASKPISPKDCRKKEFENRSALRADLRQRPSGEIVPPSRTPALSQTDHRPELCSSGLTLESENPFEAQRQRRPLFDNLPKLPTRCVDIRSLTLGTNGSTTAHLCQRPFEVYPLHIFQTRSSALAGFPLVSVSTRPSSHPAPQDGMLLSPHRPSILHPATLVRAIDPATLPPPVTSIIDYSRSRVHSASSSANFRGEVLEWRRASGRSLVS</sequence>
<evidence type="ECO:0000256" key="1">
    <source>
        <dbReference type="SAM" id="MobiDB-lite"/>
    </source>
</evidence>
<evidence type="ECO:0000313" key="3">
    <source>
        <dbReference type="Proteomes" id="UP000298030"/>
    </source>
</evidence>
<evidence type="ECO:0000313" key="2">
    <source>
        <dbReference type="EMBL" id="TEB20938.1"/>
    </source>
</evidence>
<keyword evidence="3" id="KW-1185">Reference proteome</keyword>
<dbReference type="AlphaFoldDB" id="A0A4Y7SGQ7"/>
<organism evidence="2 3">
    <name type="scientific">Coprinellus micaceus</name>
    <name type="common">Glistening ink-cap mushroom</name>
    <name type="synonym">Coprinus micaceus</name>
    <dbReference type="NCBI Taxonomy" id="71717"/>
    <lineage>
        <taxon>Eukaryota</taxon>
        <taxon>Fungi</taxon>
        <taxon>Dikarya</taxon>
        <taxon>Basidiomycota</taxon>
        <taxon>Agaricomycotina</taxon>
        <taxon>Agaricomycetes</taxon>
        <taxon>Agaricomycetidae</taxon>
        <taxon>Agaricales</taxon>
        <taxon>Agaricineae</taxon>
        <taxon>Psathyrellaceae</taxon>
        <taxon>Coprinellus</taxon>
    </lineage>
</organism>
<name>A0A4Y7SGQ7_COPMI</name>
<feature type="region of interest" description="Disordered" evidence="1">
    <location>
        <begin position="72"/>
        <end position="96"/>
    </location>
</feature>
<proteinExistence type="predicted"/>